<dbReference type="Proteomes" id="UP001159405">
    <property type="component" value="Unassembled WGS sequence"/>
</dbReference>
<feature type="chain" id="PRO_5045827910" evidence="1">
    <location>
        <begin position="27"/>
        <end position="123"/>
    </location>
</feature>
<comment type="caution">
    <text evidence="2">The sequence shown here is derived from an EMBL/GenBank/DDBJ whole genome shotgun (WGS) entry which is preliminary data.</text>
</comment>
<organism evidence="2 3">
    <name type="scientific">Porites lobata</name>
    <dbReference type="NCBI Taxonomy" id="104759"/>
    <lineage>
        <taxon>Eukaryota</taxon>
        <taxon>Metazoa</taxon>
        <taxon>Cnidaria</taxon>
        <taxon>Anthozoa</taxon>
        <taxon>Hexacorallia</taxon>
        <taxon>Scleractinia</taxon>
        <taxon>Fungiina</taxon>
        <taxon>Poritidae</taxon>
        <taxon>Porites</taxon>
    </lineage>
</organism>
<dbReference type="EMBL" id="CALNXK010000016">
    <property type="protein sequence ID" value="CAH3103391.1"/>
    <property type="molecule type" value="Genomic_DNA"/>
</dbReference>
<keyword evidence="3" id="KW-1185">Reference proteome</keyword>
<keyword evidence="1" id="KW-0732">Signal</keyword>
<evidence type="ECO:0000313" key="2">
    <source>
        <dbReference type="EMBL" id="CAH3103391.1"/>
    </source>
</evidence>
<feature type="signal peptide" evidence="1">
    <location>
        <begin position="1"/>
        <end position="26"/>
    </location>
</feature>
<evidence type="ECO:0000313" key="3">
    <source>
        <dbReference type="Proteomes" id="UP001159405"/>
    </source>
</evidence>
<protein>
    <submittedName>
        <fullName evidence="2">Uncharacterized protein</fullName>
    </submittedName>
</protein>
<evidence type="ECO:0000256" key="1">
    <source>
        <dbReference type="SAM" id="SignalP"/>
    </source>
</evidence>
<accession>A0ABN8NBU3</accession>
<sequence length="123" mass="13860">MFCAFVSSNWGLLILLLFVNSQQTFAKPAKRLAGYVSVPNQTQHCNNVYFYEAPNEKIATMLKEIKEQLTQVQTDINILKGNKTNEKDFITRTCTSGFWAVDRKARASTQRTSSCGVTEGRNS</sequence>
<reference evidence="2 3" key="1">
    <citation type="submission" date="2022-05" db="EMBL/GenBank/DDBJ databases">
        <authorList>
            <consortium name="Genoscope - CEA"/>
            <person name="William W."/>
        </authorList>
    </citation>
    <scope>NUCLEOTIDE SEQUENCE [LARGE SCALE GENOMIC DNA]</scope>
</reference>
<gene>
    <name evidence="2" type="ORF">PLOB_00011247</name>
</gene>
<proteinExistence type="predicted"/>
<name>A0ABN8NBU3_9CNID</name>